<dbReference type="Pfam" id="PF13860">
    <property type="entry name" value="FlgD_ig"/>
    <property type="match status" value="1"/>
</dbReference>
<evidence type="ECO:0000313" key="3">
    <source>
        <dbReference type="EMBL" id="MBU2689468.1"/>
    </source>
</evidence>
<reference evidence="3" key="1">
    <citation type="submission" date="2021-05" db="EMBL/GenBank/DDBJ databases">
        <title>Energy efficiency and biological interactions define the core microbiome of deep oligotrophic groundwater.</title>
        <authorList>
            <person name="Mehrshad M."/>
            <person name="Lopez-Fernandez M."/>
            <person name="Bell E."/>
            <person name="Bernier-Latmani R."/>
            <person name="Bertilsson S."/>
            <person name="Dopson M."/>
        </authorList>
    </citation>
    <scope>NUCLEOTIDE SEQUENCE</scope>
    <source>
        <strain evidence="3">Modern_marine.mb.64</strain>
    </source>
</reference>
<feature type="chain" id="PRO_5037531752" evidence="1">
    <location>
        <begin position="23"/>
        <end position="1070"/>
    </location>
</feature>
<dbReference type="NCBIfam" id="TIGR04183">
    <property type="entry name" value="Por_Secre_tail"/>
    <property type="match status" value="1"/>
</dbReference>
<evidence type="ECO:0000259" key="2">
    <source>
        <dbReference type="Pfam" id="PF13860"/>
    </source>
</evidence>
<comment type="caution">
    <text evidence="3">The sequence shown here is derived from an EMBL/GenBank/DDBJ whole genome shotgun (WGS) entry which is preliminary data.</text>
</comment>
<evidence type="ECO:0000256" key="1">
    <source>
        <dbReference type="SAM" id="SignalP"/>
    </source>
</evidence>
<dbReference type="Gene3D" id="2.60.40.4070">
    <property type="match status" value="1"/>
</dbReference>
<dbReference type="InterPro" id="IPR026444">
    <property type="entry name" value="Secre_tail"/>
</dbReference>
<protein>
    <submittedName>
        <fullName evidence="3">T9SS type A sorting domain-containing protein</fullName>
    </submittedName>
</protein>
<feature type="signal peptide" evidence="1">
    <location>
        <begin position="1"/>
        <end position="22"/>
    </location>
</feature>
<organism evidence="3 4">
    <name type="scientific">Eiseniibacteriota bacterium</name>
    <dbReference type="NCBI Taxonomy" id="2212470"/>
    <lineage>
        <taxon>Bacteria</taxon>
        <taxon>Candidatus Eiseniibacteriota</taxon>
    </lineage>
</organism>
<dbReference type="AlphaFoldDB" id="A0A948WAY2"/>
<dbReference type="InterPro" id="IPR025965">
    <property type="entry name" value="FlgD/Vpr_Ig-like"/>
</dbReference>
<accession>A0A948WAY2</accession>
<dbReference type="EMBL" id="JAHJDP010000004">
    <property type="protein sequence ID" value="MBU2689468.1"/>
    <property type="molecule type" value="Genomic_DNA"/>
</dbReference>
<evidence type="ECO:0000313" key="4">
    <source>
        <dbReference type="Proteomes" id="UP000777784"/>
    </source>
</evidence>
<gene>
    <name evidence="3" type="ORF">KJ970_00945</name>
</gene>
<keyword evidence="1" id="KW-0732">Signal</keyword>
<dbReference type="Proteomes" id="UP000777784">
    <property type="component" value="Unassembled WGS sequence"/>
</dbReference>
<sequence>MRKSFLILACLCLLAVTVNAHAVTPRSDMFLRTSKAAVNESLSDAPKVTYAGTRADTFCYGGHDGSGYAVLGGIWDFADGTMQGWYSLDQTLNSGATWWARYDADDYEYPAAAPMTNASAGHLWCGGEKSRAMEGCWACDAGVENESYGYIANLCQRTTGELLALGAGDISIGMQYYTDSEGGVFDYSKVQLVCYDGANELEVLTVDNLDAGIEGAPGAPITYAGQIFGFELPDGTDGVRLRFEFVADGGWSDDDGLYCSTYGPIGLDNVVLSGAVSASYNFENDDEGFVAAHCPGIGNWVAVNHVDNYTILDPCACELSNYVLSFHDDNLEHGDPSSAQNQNNIAISPIVDRTAYPSPAYNSIFAQWDMYAWLPKANGVLYRPGWFYDPWECEFTGATGWSPRVGQATWHYVGTDPVCYGSNNSATSNEVPGTANYYRFCLEVLACCDCFGITNCTGTSNETPLFDNIEVCVTGVADAPVAGYGPADGNYYQDAFSQSMFLDPSATGRCDSWDVGGGAAPPYILADSLAITGPAVTGPTPSWEAYLWVHVPRVGPGIDTGAFAAWKSRFTGDAETGFVKARMDSSETVAAFSNKFCSYFNELDGGFNNAFGELTEENEILPDDLFTPGTLIQYFVTTNYVGNPEFAFLEDTTNGFFRDIEFLPSMRNDSKSRSIVWPCVLYVDAYNRGAENFIQPALDYFLQEVPGVGPNNDRYDENGASSNYNASSFYRNGNNGATLPQLLGYSCILVNSGALSDAALDETDVIGLEDWLLTSICDFNNERQGLILNGDEMPAVIQLNRPSFLFGALGAGLDCTPYRDAGCPSGSEEDTTYCVQIIDVDTPVFPTSTDIWAYGNGCPNIFTYSVMFPQGTGLGNRSWFDYDFSGPKGVVEFAQIVNEDLGLGNYRSSIEGYSYHHITTSFNGTTGQCVADSAGIVSAAASEIVNTLDWMFNGPPPSFCTNPCTITDDVPDIGGVDVRVNRLFQNRPNPFNPRTVISFSVAQRGKVELAIYDVSGRLVRQLRNDVMDAGQQNVVWDGTDDAGHKVTSGIYWSQLKINDYMSTKKMVLIK</sequence>
<name>A0A948WAY2_UNCEI</name>
<feature type="domain" description="FlgD/Vpr Ig-like" evidence="2">
    <location>
        <begin position="1005"/>
        <end position="1051"/>
    </location>
</feature>
<proteinExistence type="predicted"/>